<dbReference type="PROSITE" id="PS50850">
    <property type="entry name" value="MFS"/>
    <property type="match status" value="1"/>
</dbReference>
<dbReference type="EMBL" id="OZ037951">
    <property type="protein sequence ID" value="CAL1714359.1"/>
    <property type="molecule type" value="Genomic_DNA"/>
</dbReference>
<dbReference type="PANTHER" id="PTHR11360">
    <property type="entry name" value="MONOCARBOXYLATE TRANSPORTER"/>
    <property type="match status" value="1"/>
</dbReference>
<comment type="similarity">
    <text evidence="2">Belongs to the major facilitator superfamily. Monocarboxylate porter (TC 2.A.1.13) family.</text>
</comment>
<dbReference type="Pfam" id="PF07690">
    <property type="entry name" value="MFS_1"/>
    <property type="match status" value="1"/>
</dbReference>
<dbReference type="Gene3D" id="1.20.1250.20">
    <property type="entry name" value="MFS general substrate transporter like domains"/>
    <property type="match status" value="2"/>
</dbReference>
<feature type="transmembrane region" description="Helical" evidence="3">
    <location>
        <begin position="94"/>
        <end position="117"/>
    </location>
</feature>
<proteinExistence type="inferred from homology"/>
<gene>
    <name evidence="5" type="ORF">GFSPODELE1_LOCUS9743</name>
</gene>
<feature type="transmembrane region" description="Helical" evidence="3">
    <location>
        <begin position="54"/>
        <end position="82"/>
    </location>
</feature>
<evidence type="ECO:0000256" key="2">
    <source>
        <dbReference type="ARBA" id="ARBA00006727"/>
    </source>
</evidence>
<evidence type="ECO:0000259" key="4">
    <source>
        <dbReference type="PROSITE" id="PS50850"/>
    </source>
</evidence>
<feature type="transmembrane region" description="Helical" evidence="3">
    <location>
        <begin position="287"/>
        <end position="309"/>
    </location>
</feature>
<accession>A0ABP1E556</accession>
<feature type="transmembrane region" description="Helical" evidence="3">
    <location>
        <begin position="152"/>
        <end position="176"/>
    </location>
</feature>
<feature type="transmembrane region" description="Helical" evidence="3">
    <location>
        <begin position="329"/>
        <end position="351"/>
    </location>
</feature>
<keyword evidence="3" id="KW-0812">Transmembrane</keyword>
<dbReference type="InterPro" id="IPR050327">
    <property type="entry name" value="Proton-linked_MCT"/>
</dbReference>
<sequence>MDSESTSIRPLNPHSDIELTTLEQQRSDISLSSEQPGASVNVQELPPVDEGRKAWIFCLSGLLLETMVWGFGFSYGIFQAYYTSHPPFDKASHIAVAAVGPTALAIEYGAGIFLAFVYGRYPDHMKKSMWFGLVLNSMSLILSSFVNQVWLLIALQGVGLGIAGSLLYWPVIFLVSEWFVQRKGLASGIIFAGSGIGAGFIFPLIVNALMDSLGHRWTLRILAAIQAVFGGIALVGVCPRIPPIKYRRGQRRPQFIPPRLQFFSRKVFWTFATTTFLQAMSYFPVSLYIAVFTATISSPLSATIVLSMFNSSGVVGQILIGYLSDRFPYPWIMFGSTMGSAIAAFLLWGFADTLARVFAFAIIFGGLSGGFSSVTFAAATDAANPNPEQAGMAASAATLGKGIAAVMGPIISGVLLEAGKSVSSGPYGKFGFGPVEIFVGSCAIAGSMSSLAVLATRPRP</sequence>
<dbReference type="Proteomes" id="UP001497453">
    <property type="component" value="Chromosome 8"/>
</dbReference>
<feature type="transmembrane region" description="Helical" evidence="3">
    <location>
        <begin position="435"/>
        <end position="455"/>
    </location>
</feature>
<name>A0ABP1E556_9APHY</name>
<comment type="subcellular location">
    <subcellularLocation>
        <location evidence="1">Membrane</location>
        <topology evidence="1">Multi-pass membrane protein</topology>
    </subcellularLocation>
</comment>
<dbReference type="InterPro" id="IPR020846">
    <property type="entry name" value="MFS_dom"/>
</dbReference>
<evidence type="ECO:0000313" key="6">
    <source>
        <dbReference type="Proteomes" id="UP001497453"/>
    </source>
</evidence>
<evidence type="ECO:0000256" key="3">
    <source>
        <dbReference type="SAM" id="Phobius"/>
    </source>
</evidence>
<keyword evidence="3" id="KW-1133">Transmembrane helix</keyword>
<organism evidence="5 6">
    <name type="scientific">Somion occarium</name>
    <dbReference type="NCBI Taxonomy" id="3059160"/>
    <lineage>
        <taxon>Eukaryota</taxon>
        <taxon>Fungi</taxon>
        <taxon>Dikarya</taxon>
        <taxon>Basidiomycota</taxon>
        <taxon>Agaricomycotina</taxon>
        <taxon>Agaricomycetes</taxon>
        <taxon>Polyporales</taxon>
        <taxon>Cerrenaceae</taxon>
        <taxon>Somion</taxon>
    </lineage>
</organism>
<keyword evidence="6" id="KW-1185">Reference proteome</keyword>
<dbReference type="InterPro" id="IPR036259">
    <property type="entry name" value="MFS_trans_sf"/>
</dbReference>
<feature type="transmembrane region" description="Helical" evidence="3">
    <location>
        <begin position="188"/>
        <end position="209"/>
    </location>
</feature>
<feature type="transmembrane region" description="Helical" evidence="3">
    <location>
        <begin position="221"/>
        <end position="241"/>
    </location>
</feature>
<evidence type="ECO:0000313" key="5">
    <source>
        <dbReference type="EMBL" id="CAL1714359.1"/>
    </source>
</evidence>
<feature type="domain" description="Major facilitator superfamily (MFS) profile" evidence="4">
    <location>
        <begin position="267"/>
        <end position="460"/>
    </location>
</feature>
<dbReference type="InterPro" id="IPR011701">
    <property type="entry name" value="MFS"/>
</dbReference>
<feature type="transmembrane region" description="Helical" evidence="3">
    <location>
        <begin position="357"/>
        <end position="379"/>
    </location>
</feature>
<dbReference type="SUPFAM" id="SSF103473">
    <property type="entry name" value="MFS general substrate transporter"/>
    <property type="match status" value="1"/>
</dbReference>
<keyword evidence="3" id="KW-0472">Membrane</keyword>
<evidence type="ECO:0000256" key="1">
    <source>
        <dbReference type="ARBA" id="ARBA00004141"/>
    </source>
</evidence>
<dbReference type="PANTHER" id="PTHR11360:SF287">
    <property type="entry name" value="MFS MONOCARBOXYLATE TRANSPORTER"/>
    <property type="match status" value="1"/>
</dbReference>
<feature type="transmembrane region" description="Helical" evidence="3">
    <location>
        <begin position="129"/>
        <end position="146"/>
    </location>
</feature>
<protein>
    <recommendedName>
        <fullName evidence="4">Major facilitator superfamily (MFS) profile domain-containing protein</fullName>
    </recommendedName>
</protein>
<reference evidence="6" key="1">
    <citation type="submission" date="2024-04" db="EMBL/GenBank/DDBJ databases">
        <authorList>
            <person name="Shaw F."/>
            <person name="Minotto A."/>
        </authorList>
    </citation>
    <scope>NUCLEOTIDE SEQUENCE [LARGE SCALE GENOMIC DNA]</scope>
</reference>